<accession>A0A5N0EB10</accession>
<dbReference type="Proteomes" id="UP000323876">
    <property type="component" value="Unassembled WGS sequence"/>
</dbReference>
<sequence>MNYEFVVLPMGAVDSPAEVPAYLRTQYGQPVDEQLRRFVVSGLQLWNSRVPAAYRHALLNVEAAGNSVRVTAADRADRRRHRGSAVDSAATAVRGLIEGLISGSAYQLYDATNDTLWPERTE</sequence>
<proteinExistence type="predicted"/>
<dbReference type="AlphaFoldDB" id="A0A5N0EB10"/>
<name>A0A5N0EB10_9NOCA</name>
<dbReference type="RefSeq" id="WP_150404716.1">
    <property type="nucleotide sequence ID" value="NZ_VXLC01000014.1"/>
</dbReference>
<evidence type="ECO:0000313" key="1">
    <source>
        <dbReference type="EMBL" id="KAA8886143.1"/>
    </source>
</evidence>
<reference evidence="1 2" key="1">
    <citation type="submission" date="2019-09" db="EMBL/GenBank/DDBJ databases">
        <authorList>
            <person name="Wang X."/>
        </authorList>
    </citation>
    <scope>NUCLEOTIDE SEQUENCE [LARGE SCALE GENOMIC DNA]</scope>
    <source>
        <strain evidence="1 2">CICC 11023</strain>
    </source>
</reference>
<dbReference type="EMBL" id="VXLC01000014">
    <property type="protein sequence ID" value="KAA8886143.1"/>
    <property type="molecule type" value="Genomic_DNA"/>
</dbReference>
<dbReference type="OrthoDB" id="4523108at2"/>
<keyword evidence="2" id="KW-1185">Reference proteome</keyword>
<organism evidence="1 2">
    <name type="scientific">Nocardia colli</name>
    <dbReference type="NCBI Taxonomy" id="2545717"/>
    <lineage>
        <taxon>Bacteria</taxon>
        <taxon>Bacillati</taxon>
        <taxon>Actinomycetota</taxon>
        <taxon>Actinomycetes</taxon>
        <taxon>Mycobacteriales</taxon>
        <taxon>Nocardiaceae</taxon>
        <taxon>Nocardia</taxon>
    </lineage>
</organism>
<protein>
    <submittedName>
        <fullName evidence="1">Uncharacterized protein</fullName>
    </submittedName>
</protein>
<comment type="caution">
    <text evidence="1">The sequence shown here is derived from an EMBL/GenBank/DDBJ whole genome shotgun (WGS) entry which is preliminary data.</text>
</comment>
<gene>
    <name evidence="1" type="ORF">F3087_26460</name>
</gene>
<evidence type="ECO:0000313" key="2">
    <source>
        <dbReference type="Proteomes" id="UP000323876"/>
    </source>
</evidence>